<evidence type="ECO:0000313" key="3">
    <source>
        <dbReference type="Proteomes" id="UP001341840"/>
    </source>
</evidence>
<feature type="non-terminal residue" evidence="2">
    <location>
        <position position="57"/>
    </location>
</feature>
<name>A0ABU6SYG8_9FABA</name>
<evidence type="ECO:0000259" key="1">
    <source>
        <dbReference type="Pfam" id="PF03108"/>
    </source>
</evidence>
<comment type="caution">
    <text evidence="2">The sequence shown here is derived from an EMBL/GenBank/DDBJ whole genome shotgun (WGS) entry which is preliminary data.</text>
</comment>
<accession>A0ABU6SYG8</accession>
<feature type="domain" description="Transposase MuDR plant" evidence="1">
    <location>
        <begin position="5"/>
        <end position="52"/>
    </location>
</feature>
<gene>
    <name evidence="2" type="ORF">PIB30_100802</name>
</gene>
<organism evidence="2 3">
    <name type="scientific">Stylosanthes scabra</name>
    <dbReference type="NCBI Taxonomy" id="79078"/>
    <lineage>
        <taxon>Eukaryota</taxon>
        <taxon>Viridiplantae</taxon>
        <taxon>Streptophyta</taxon>
        <taxon>Embryophyta</taxon>
        <taxon>Tracheophyta</taxon>
        <taxon>Spermatophyta</taxon>
        <taxon>Magnoliopsida</taxon>
        <taxon>eudicotyledons</taxon>
        <taxon>Gunneridae</taxon>
        <taxon>Pentapetalae</taxon>
        <taxon>rosids</taxon>
        <taxon>fabids</taxon>
        <taxon>Fabales</taxon>
        <taxon>Fabaceae</taxon>
        <taxon>Papilionoideae</taxon>
        <taxon>50 kb inversion clade</taxon>
        <taxon>dalbergioids sensu lato</taxon>
        <taxon>Dalbergieae</taxon>
        <taxon>Pterocarpus clade</taxon>
        <taxon>Stylosanthes</taxon>
    </lineage>
</organism>
<proteinExistence type="predicted"/>
<dbReference type="EMBL" id="JASCZI010063277">
    <property type="protein sequence ID" value="MED6141184.1"/>
    <property type="molecule type" value="Genomic_DNA"/>
</dbReference>
<dbReference type="Pfam" id="PF03108">
    <property type="entry name" value="DBD_Tnp_Mut"/>
    <property type="match status" value="1"/>
</dbReference>
<dbReference type="InterPro" id="IPR004332">
    <property type="entry name" value="Transposase_MuDR"/>
</dbReference>
<keyword evidence="3" id="KW-1185">Reference proteome</keyword>
<evidence type="ECO:0000313" key="2">
    <source>
        <dbReference type="EMBL" id="MED6141184.1"/>
    </source>
</evidence>
<reference evidence="2 3" key="1">
    <citation type="journal article" date="2023" name="Plants (Basel)">
        <title>Bridging the Gap: Combining Genomics and Transcriptomics Approaches to Understand Stylosanthes scabra, an Orphan Legume from the Brazilian Caatinga.</title>
        <authorList>
            <person name="Ferreira-Neto J.R.C."/>
            <person name="da Silva M.D."/>
            <person name="Binneck E."/>
            <person name="de Melo N.F."/>
            <person name="da Silva R.H."/>
            <person name="de Melo A.L.T.M."/>
            <person name="Pandolfi V."/>
            <person name="Bustamante F.O."/>
            <person name="Brasileiro-Vidal A.C."/>
            <person name="Benko-Iseppon A.M."/>
        </authorList>
    </citation>
    <scope>NUCLEOTIDE SEQUENCE [LARGE SCALE GENOMIC DNA]</scope>
    <source>
        <tissue evidence="2">Leaves</tissue>
    </source>
</reference>
<sequence length="57" mass="6940">MRDREAVHTAVKNYSIRRNTEYRVVESDRIKYHCRCKHMEDGCPWSIRVVLRKNLGY</sequence>
<protein>
    <recommendedName>
        <fullName evidence="1">Transposase MuDR plant domain-containing protein</fullName>
    </recommendedName>
</protein>
<dbReference type="Proteomes" id="UP001341840">
    <property type="component" value="Unassembled WGS sequence"/>
</dbReference>